<feature type="domain" description="EGF-like" evidence="8">
    <location>
        <begin position="352"/>
        <end position="388"/>
    </location>
</feature>
<keyword evidence="7" id="KW-0472">Membrane</keyword>
<keyword evidence="10" id="KW-1185">Reference proteome</keyword>
<dbReference type="SMART" id="SM00320">
    <property type="entry name" value="WD40"/>
    <property type="match status" value="2"/>
</dbReference>
<dbReference type="SMART" id="SM00181">
    <property type="entry name" value="EGF"/>
    <property type="match status" value="3"/>
</dbReference>
<comment type="caution">
    <text evidence="9">The sequence shown here is derived from an EMBL/GenBank/DDBJ whole genome shotgun (WGS) entry which is preliminary data.</text>
</comment>
<protein>
    <recommendedName>
        <fullName evidence="8">EGF-like domain-containing protein</fullName>
    </recommendedName>
</protein>
<dbReference type="InterPro" id="IPR001680">
    <property type="entry name" value="WD40_rpt"/>
</dbReference>
<feature type="domain" description="EGF-like" evidence="8">
    <location>
        <begin position="390"/>
        <end position="436"/>
    </location>
</feature>
<feature type="transmembrane region" description="Helical" evidence="7">
    <location>
        <begin position="492"/>
        <end position="516"/>
    </location>
</feature>
<dbReference type="PROSITE" id="PS00678">
    <property type="entry name" value="WD_REPEATS_1"/>
    <property type="match status" value="1"/>
</dbReference>
<dbReference type="GO" id="GO:0007157">
    <property type="term" value="P:heterophilic cell-cell adhesion via plasma membrane cell adhesion molecules"/>
    <property type="evidence" value="ECO:0007669"/>
    <property type="project" value="TreeGrafter"/>
</dbReference>
<dbReference type="InterPro" id="IPR015943">
    <property type="entry name" value="WD40/YVTN_repeat-like_dom_sf"/>
</dbReference>
<dbReference type="EMBL" id="CAJNOC010007502">
    <property type="protein sequence ID" value="CAF1100115.1"/>
    <property type="molecule type" value="Genomic_DNA"/>
</dbReference>
<evidence type="ECO:0000313" key="10">
    <source>
        <dbReference type="Proteomes" id="UP000663879"/>
    </source>
</evidence>
<dbReference type="OrthoDB" id="308449at2759"/>
<dbReference type="PANTHER" id="PTHR24049:SF22">
    <property type="entry name" value="DROSOPHILA CRUMBS HOMOLOG"/>
    <property type="match status" value="1"/>
</dbReference>
<dbReference type="InterPro" id="IPR000742">
    <property type="entry name" value="EGF"/>
</dbReference>
<gene>
    <name evidence="9" type="ORF">OXX778_LOCUS21105</name>
</gene>
<dbReference type="AlphaFoldDB" id="A0A814P5A9"/>
<keyword evidence="7" id="KW-0812">Transmembrane</keyword>
<accession>A0A814P5A9</accession>
<feature type="disulfide bond" evidence="6">
    <location>
        <begin position="464"/>
        <end position="473"/>
    </location>
</feature>
<dbReference type="PANTHER" id="PTHR24049">
    <property type="entry name" value="CRUMBS FAMILY MEMBER"/>
    <property type="match status" value="1"/>
</dbReference>
<keyword evidence="5 6" id="KW-1015">Disulfide bond</keyword>
<dbReference type="CDD" id="cd00054">
    <property type="entry name" value="EGF_CA"/>
    <property type="match status" value="1"/>
</dbReference>
<feature type="disulfide bond" evidence="6">
    <location>
        <begin position="356"/>
        <end position="366"/>
    </location>
</feature>
<dbReference type="PROSITE" id="PS00022">
    <property type="entry name" value="EGF_1"/>
    <property type="match status" value="3"/>
</dbReference>
<dbReference type="SUPFAM" id="SSF50978">
    <property type="entry name" value="WD40 repeat-like"/>
    <property type="match status" value="1"/>
</dbReference>
<evidence type="ECO:0000256" key="5">
    <source>
        <dbReference type="ARBA" id="ARBA00023157"/>
    </source>
</evidence>
<dbReference type="Pfam" id="PF00400">
    <property type="entry name" value="WD40"/>
    <property type="match status" value="2"/>
</dbReference>
<sequence>MILVVKRWNKTTSNFEQCIEKLDTNGLIKQVKASSDITCFEFVTESLLASGHTDGTINIWNIFDMNLHKSIKYHSERVNSIIKINNDLFSSGSNDNTIIFYNLTDFSQIGKITDTVDIKYLRLLNETTIAGVICCTNRIKFWDIQLYSFKTQISINPWYPFFELVENGFLAFYVINVQYEVFVYDPKIHVVNYSIKTNERFNSLYYYKNFLIFGYMDGQIEICNRNVLNASFKIESSIIKYFDSINGIIASVLFINKINLINAVNFQLINTISTSLLDSLNCFIFVKNSSIVEQNYLPNKNLTQTSSSTVLSTTKYNSVSSEFQKLTIDFTKFYFGSLKEELVIELIQTELDLTDCISNCSNRGSCILKSNKRFTCSCFSNFQGDSCQYDSRQCTSNPCLNNGSCIDFDSKQINSSLGENTYLCECDQFYLGKNCEIEKDICENETCSGNGYCYNFENRPKCKCFSMYLGEKCDVESNDIKVVKSVIKTSSIIAILVIIAFVIMFPVFDILSLFGIPSKQHRVNSVLF</sequence>
<feature type="disulfide bond" evidence="6">
    <location>
        <begin position="378"/>
        <end position="387"/>
    </location>
</feature>
<evidence type="ECO:0000256" key="7">
    <source>
        <dbReference type="SAM" id="Phobius"/>
    </source>
</evidence>
<dbReference type="InterPro" id="IPR036322">
    <property type="entry name" value="WD40_repeat_dom_sf"/>
</dbReference>
<keyword evidence="4" id="KW-0677">Repeat</keyword>
<name>A0A814P5A9_9BILA</name>
<dbReference type="GO" id="GO:0005886">
    <property type="term" value="C:plasma membrane"/>
    <property type="evidence" value="ECO:0007669"/>
    <property type="project" value="TreeGrafter"/>
</dbReference>
<dbReference type="InterPro" id="IPR019775">
    <property type="entry name" value="WD40_repeat_CS"/>
</dbReference>
<dbReference type="Gene3D" id="2.130.10.10">
    <property type="entry name" value="YVTN repeat-like/Quinoprotein amine dehydrogenase"/>
    <property type="match status" value="1"/>
</dbReference>
<feature type="non-terminal residue" evidence="9">
    <location>
        <position position="1"/>
    </location>
</feature>
<dbReference type="InterPro" id="IPR051022">
    <property type="entry name" value="Notch_Cell-Fate_Det"/>
</dbReference>
<keyword evidence="1 6" id="KW-0245">EGF-like domain</keyword>
<evidence type="ECO:0000256" key="6">
    <source>
        <dbReference type="PROSITE-ProRule" id="PRU00076"/>
    </source>
</evidence>
<evidence type="ECO:0000256" key="3">
    <source>
        <dbReference type="ARBA" id="ARBA00022729"/>
    </source>
</evidence>
<proteinExistence type="predicted"/>
<reference evidence="9" key="1">
    <citation type="submission" date="2021-02" db="EMBL/GenBank/DDBJ databases">
        <authorList>
            <person name="Nowell W R."/>
        </authorList>
    </citation>
    <scope>NUCLEOTIDE SEQUENCE</scope>
    <source>
        <strain evidence="9">Ploen Becks lab</strain>
    </source>
</reference>
<dbReference type="GO" id="GO:0045197">
    <property type="term" value="P:establishment or maintenance of epithelial cell apical/basal polarity"/>
    <property type="evidence" value="ECO:0007669"/>
    <property type="project" value="TreeGrafter"/>
</dbReference>
<keyword evidence="3" id="KW-0732">Signal</keyword>
<comment type="caution">
    <text evidence="6">Lacks conserved residue(s) required for the propagation of feature annotation.</text>
</comment>
<dbReference type="Proteomes" id="UP000663879">
    <property type="component" value="Unassembled WGS sequence"/>
</dbReference>
<feature type="domain" description="EGF-like" evidence="8">
    <location>
        <begin position="438"/>
        <end position="474"/>
    </location>
</feature>
<evidence type="ECO:0000259" key="8">
    <source>
        <dbReference type="PROSITE" id="PS50026"/>
    </source>
</evidence>
<dbReference type="Gene3D" id="2.10.25.10">
    <property type="entry name" value="Laminin"/>
    <property type="match status" value="2"/>
</dbReference>
<evidence type="ECO:0000256" key="1">
    <source>
        <dbReference type="ARBA" id="ARBA00022536"/>
    </source>
</evidence>
<keyword evidence="2" id="KW-0853">WD repeat</keyword>
<organism evidence="9 10">
    <name type="scientific">Brachionus calyciflorus</name>
    <dbReference type="NCBI Taxonomy" id="104777"/>
    <lineage>
        <taxon>Eukaryota</taxon>
        <taxon>Metazoa</taxon>
        <taxon>Spiralia</taxon>
        <taxon>Gnathifera</taxon>
        <taxon>Rotifera</taxon>
        <taxon>Eurotatoria</taxon>
        <taxon>Monogononta</taxon>
        <taxon>Pseudotrocha</taxon>
        <taxon>Ploima</taxon>
        <taxon>Brachionidae</taxon>
        <taxon>Brachionus</taxon>
    </lineage>
</organism>
<evidence type="ECO:0000256" key="2">
    <source>
        <dbReference type="ARBA" id="ARBA00022574"/>
    </source>
</evidence>
<dbReference type="GO" id="GO:0032991">
    <property type="term" value="C:protein-containing complex"/>
    <property type="evidence" value="ECO:0007669"/>
    <property type="project" value="TreeGrafter"/>
</dbReference>
<keyword evidence="7" id="KW-1133">Transmembrane helix</keyword>
<evidence type="ECO:0000313" key="9">
    <source>
        <dbReference type="EMBL" id="CAF1100115.1"/>
    </source>
</evidence>
<dbReference type="SUPFAM" id="SSF57196">
    <property type="entry name" value="EGF/Laminin"/>
    <property type="match status" value="3"/>
</dbReference>
<feature type="disulfide bond" evidence="6">
    <location>
        <begin position="426"/>
        <end position="435"/>
    </location>
</feature>
<evidence type="ECO:0000256" key="4">
    <source>
        <dbReference type="ARBA" id="ARBA00022737"/>
    </source>
</evidence>
<dbReference type="PROSITE" id="PS50026">
    <property type="entry name" value="EGF_3"/>
    <property type="match status" value="3"/>
</dbReference>